<accession>A0A540UUU5</accession>
<name>A0A540UUU5_STRSU</name>
<protein>
    <submittedName>
        <fullName evidence="1">Uncharacterized protein</fullName>
    </submittedName>
</protein>
<evidence type="ECO:0000313" key="1">
    <source>
        <dbReference type="EMBL" id="TQE88261.1"/>
    </source>
</evidence>
<proteinExistence type="predicted"/>
<dbReference type="AlphaFoldDB" id="A0A540UUU5"/>
<evidence type="ECO:0000313" key="2">
    <source>
        <dbReference type="Proteomes" id="UP000315224"/>
    </source>
</evidence>
<organism evidence="1 2">
    <name type="scientific">Streptococcus suis</name>
    <dbReference type="NCBI Taxonomy" id="1307"/>
    <lineage>
        <taxon>Bacteria</taxon>
        <taxon>Bacillati</taxon>
        <taxon>Bacillota</taxon>
        <taxon>Bacilli</taxon>
        <taxon>Lactobacillales</taxon>
        <taxon>Streptococcaceae</taxon>
        <taxon>Streptococcus</taxon>
    </lineage>
</organism>
<reference evidence="1 2" key="1">
    <citation type="submission" date="2019-06" db="EMBL/GenBank/DDBJ databases">
        <title>Comprehensive assessment of Oxford Nanopore MinION sequencing for bacterial characterization and routine diagnosis.</title>
        <authorList>
            <person name="Tan S."/>
            <person name="Dvorak C.M.T."/>
            <person name="Gebhart C."/>
            <person name="Estrada A."/>
            <person name="Marthaler D.G."/>
            <person name="Murtaugh M.P."/>
        </authorList>
    </citation>
    <scope>NUCLEOTIDE SEQUENCE [LARGE SCALE GENOMIC DNA]</scope>
    <source>
        <strain evidence="1 2">2017UMN1435.21</strain>
    </source>
</reference>
<comment type="caution">
    <text evidence="1">The sequence shown here is derived from an EMBL/GenBank/DDBJ whole genome shotgun (WGS) entry which is preliminary data.</text>
</comment>
<dbReference type="EMBL" id="VIEK01000010">
    <property type="protein sequence ID" value="TQE88261.1"/>
    <property type="molecule type" value="Genomic_DNA"/>
</dbReference>
<sequence>MSTLGNQKAPNVPSVEGFLLERDRTNEFVNKSLFSVVELKRSIPRPFQSHPRIAPKVRGTFGGWR</sequence>
<dbReference type="Proteomes" id="UP000315224">
    <property type="component" value="Unassembled WGS sequence"/>
</dbReference>
<gene>
    <name evidence="1" type="ORF">FH692_07390</name>
</gene>